<evidence type="ECO:0000256" key="3">
    <source>
        <dbReference type="SAM" id="Phobius"/>
    </source>
</evidence>
<accession>A0A813F1C1</accession>
<reference evidence="5" key="1">
    <citation type="submission" date="2021-02" db="EMBL/GenBank/DDBJ databases">
        <authorList>
            <person name="Dougan E. K."/>
            <person name="Rhodes N."/>
            <person name="Thang M."/>
            <person name="Chan C."/>
        </authorList>
    </citation>
    <scope>NUCLEOTIDE SEQUENCE</scope>
</reference>
<sequence length="547" mass="57798">MVLRYTFQMTSLHPLLECSDYAPGWEGNAVSTNGWSKSETFSGFTIGTASDNCTVGGSPCLCADIAGCSWREHTSGGKRCQATEAGADSVACEDCSQQTSCPPTCTDATMACACAAVRGVACHWQEISGSCGPVLSGSVNVSCKACTMQDVCQALLPKPVSYTPAAGTFLTASGAGAEVRITFDNKLQTKPSGLGGIQLACGMDGSVPDQSNPSKTKAYTLPASAASINDQTITLNMSMVLVNQESACELLMDEGFVYSDGNLPSKRIDFGSYIMMMPDTGAPWISSFSPKNTDQDVPVSTSRANVTFDEDVILAPAASASLTPLDVIGGASLGPTVNLPIVGVAGREISLNLEGLLQKGTVYTLTLSSTSIVDRSGHYFKGLQDGVYTFRTAGVREDVRLYDSGATETIPKEVMYGLIAMGCLLILTVVGILVGCRRLRRKIGWSNAPSTPTTPCRTTWDEVAKAVSMANPALDNLPTPPRSPRTTPAMTRTMPPAIKQTPPMSPRAAPVITATFPPAPPARAEKGPPWEILSLELLIKFSIRHYR</sequence>
<dbReference type="InterPro" id="IPR032812">
    <property type="entry name" value="SbsA_Ig"/>
</dbReference>
<dbReference type="AlphaFoldDB" id="A0A813F1C1"/>
<keyword evidence="3" id="KW-0812">Transmembrane</keyword>
<protein>
    <recommendedName>
        <fullName evidence="4">SbsA Ig-like domain-containing protein</fullName>
    </recommendedName>
</protein>
<dbReference type="Pfam" id="PF13205">
    <property type="entry name" value="Big_5"/>
    <property type="match status" value="1"/>
</dbReference>
<feature type="region of interest" description="Disordered" evidence="2">
    <location>
        <begin position="472"/>
        <end position="506"/>
    </location>
</feature>
<evidence type="ECO:0000256" key="2">
    <source>
        <dbReference type="SAM" id="MobiDB-lite"/>
    </source>
</evidence>
<proteinExistence type="predicted"/>
<feature type="domain" description="SbsA Ig-like" evidence="4">
    <location>
        <begin position="279"/>
        <end position="392"/>
    </location>
</feature>
<organism evidence="5 6">
    <name type="scientific">Polarella glacialis</name>
    <name type="common">Dinoflagellate</name>
    <dbReference type="NCBI Taxonomy" id="89957"/>
    <lineage>
        <taxon>Eukaryota</taxon>
        <taxon>Sar</taxon>
        <taxon>Alveolata</taxon>
        <taxon>Dinophyceae</taxon>
        <taxon>Suessiales</taxon>
        <taxon>Suessiaceae</taxon>
        <taxon>Polarella</taxon>
    </lineage>
</organism>
<feature type="transmembrane region" description="Helical" evidence="3">
    <location>
        <begin position="414"/>
        <end position="436"/>
    </location>
</feature>
<dbReference type="OrthoDB" id="413479at2759"/>
<gene>
    <name evidence="5" type="ORF">PGLA1383_LOCUS25954</name>
</gene>
<keyword evidence="6" id="KW-1185">Reference proteome</keyword>
<evidence type="ECO:0000313" key="6">
    <source>
        <dbReference type="Proteomes" id="UP000654075"/>
    </source>
</evidence>
<dbReference type="Proteomes" id="UP000654075">
    <property type="component" value="Unassembled WGS sequence"/>
</dbReference>
<evidence type="ECO:0000256" key="1">
    <source>
        <dbReference type="ARBA" id="ARBA00022729"/>
    </source>
</evidence>
<keyword evidence="3" id="KW-0472">Membrane</keyword>
<dbReference type="EMBL" id="CAJNNV010022357">
    <property type="protein sequence ID" value="CAE8608055.1"/>
    <property type="molecule type" value="Genomic_DNA"/>
</dbReference>
<name>A0A813F1C1_POLGL</name>
<evidence type="ECO:0000259" key="4">
    <source>
        <dbReference type="Pfam" id="PF13205"/>
    </source>
</evidence>
<evidence type="ECO:0000313" key="5">
    <source>
        <dbReference type="EMBL" id="CAE8608055.1"/>
    </source>
</evidence>
<keyword evidence="3" id="KW-1133">Transmembrane helix</keyword>
<comment type="caution">
    <text evidence="5">The sequence shown here is derived from an EMBL/GenBank/DDBJ whole genome shotgun (WGS) entry which is preliminary data.</text>
</comment>
<keyword evidence="1" id="KW-0732">Signal</keyword>
<feature type="compositionally biased region" description="Low complexity" evidence="2">
    <location>
        <begin position="484"/>
        <end position="497"/>
    </location>
</feature>